<dbReference type="PANTHER" id="PTHR48045:SF34">
    <property type="entry name" value="ISOFLAVONE 7-O-GLUCOSYLTRANSFERASE 1-LIKE"/>
    <property type="match status" value="1"/>
</dbReference>
<evidence type="ECO:0000313" key="3">
    <source>
        <dbReference type="Proteomes" id="UP000283269"/>
    </source>
</evidence>
<dbReference type="SUPFAM" id="SSF53756">
    <property type="entry name" value="UDP-Glycosyltransferase/glycogen phosphorylase"/>
    <property type="match status" value="1"/>
</dbReference>
<dbReference type="GO" id="GO:0008194">
    <property type="term" value="F:UDP-glycosyltransferase activity"/>
    <property type="evidence" value="ECO:0007669"/>
    <property type="project" value="InterPro"/>
</dbReference>
<keyword evidence="1" id="KW-0808">Transferase</keyword>
<keyword evidence="3" id="KW-1185">Reference proteome</keyword>
<reference evidence="2 3" key="1">
    <citation type="journal article" date="2018" name="Evol. Lett.">
        <title>Horizontal gene cluster transfer increased hallucinogenic mushroom diversity.</title>
        <authorList>
            <person name="Reynolds H.T."/>
            <person name="Vijayakumar V."/>
            <person name="Gluck-Thaler E."/>
            <person name="Korotkin H.B."/>
            <person name="Matheny P.B."/>
            <person name="Slot J.C."/>
        </authorList>
    </citation>
    <scope>NUCLEOTIDE SEQUENCE [LARGE SCALE GENOMIC DNA]</scope>
    <source>
        <strain evidence="2 3">2631</strain>
    </source>
</reference>
<evidence type="ECO:0000313" key="2">
    <source>
        <dbReference type="EMBL" id="PPQ81811.1"/>
    </source>
</evidence>
<accession>A0A409WTL3</accession>
<dbReference type="Proteomes" id="UP000283269">
    <property type="component" value="Unassembled WGS sequence"/>
</dbReference>
<evidence type="ECO:0008006" key="4">
    <source>
        <dbReference type="Google" id="ProtNLM"/>
    </source>
</evidence>
<dbReference type="OrthoDB" id="5835829at2759"/>
<dbReference type="Pfam" id="PF00201">
    <property type="entry name" value="UDPGT"/>
    <property type="match status" value="1"/>
</dbReference>
<evidence type="ECO:0000256" key="1">
    <source>
        <dbReference type="ARBA" id="ARBA00022679"/>
    </source>
</evidence>
<dbReference type="AlphaFoldDB" id="A0A409WTL3"/>
<proteinExistence type="predicted"/>
<dbReference type="EMBL" id="NHYD01003209">
    <property type="protein sequence ID" value="PPQ81811.1"/>
    <property type="molecule type" value="Genomic_DNA"/>
</dbReference>
<protein>
    <recommendedName>
        <fullName evidence="4">Glycosyltransferase family 1 protein</fullName>
    </recommendedName>
</protein>
<dbReference type="Gene3D" id="3.40.50.2000">
    <property type="entry name" value="Glycogen Phosphorylase B"/>
    <property type="match status" value="2"/>
</dbReference>
<sequence length="504" mass="55366">MSSTTTKSTSHFVFSAIPAWGHAKSFCILAARLVEANTNVFVTLILAPTLLEKAETEVAAEFQSTKASEETRKRVRILSAFNSDSPDFFSLLKPLVETYGPAYQTLLQSKPISCAVTGKVFDAAPPPNVVVLDFFAYYQMLATRAITGNTVPILAWVTGHTSHGVRLFGPASHGGSFEDLSARIEAEAARTGKTPLEIGDKIYNHTEGKIVQIAGLPDMTHEDSIMFRGLKECDAVFATTAYAFEAESIGVFKSWFASWKKDAYVIGPVLSTRKVEDAPGSTETKDFLEKAQAEYGEKSVLLISFGTIFWPSEQNYIEEVIEALVEKKFPFILSYASPWAKISDDLAQKIKGTGLGLISKWVPQQYVLAHPATGWFMTHGGHNSVMETLANGIPVICWPFEADQPAAAAHMTENLNVAFELVEVRTGENGLKPLLRNRRKAKGTREAVGVEIREVIDACRSAKGDELRKNAQALKIKFAEAWAADGVSRKEFQAFVEKYGLNLH</sequence>
<dbReference type="PANTHER" id="PTHR48045">
    <property type="entry name" value="UDP-GLYCOSYLTRANSFERASE 72B1"/>
    <property type="match status" value="1"/>
</dbReference>
<dbReference type="InParanoid" id="A0A409WTL3"/>
<dbReference type="STRING" id="93625.A0A409WTL3"/>
<organism evidence="2 3">
    <name type="scientific">Psilocybe cyanescens</name>
    <dbReference type="NCBI Taxonomy" id="93625"/>
    <lineage>
        <taxon>Eukaryota</taxon>
        <taxon>Fungi</taxon>
        <taxon>Dikarya</taxon>
        <taxon>Basidiomycota</taxon>
        <taxon>Agaricomycotina</taxon>
        <taxon>Agaricomycetes</taxon>
        <taxon>Agaricomycetidae</taxon>
        <taxon>Agaricales</taxon>
        <taxon>Agaricineae</taxon>
        <taxon>Strophariaceae</taxon>
        <taxon>Psilocybe</taxon>
    </lineage>
</organism>
<name>A0A409WTL3_PSICY</name>
<dbReference type="CDD" id="cd03784">
    <property type="entry name" value="GT1_Gtf-like"/>
    <property type="match status" value="1"/>
</dbReference>
<gene>
    <name evidence="2" type="ORF">CVT25_013647</name>
</gene>
<dbReference type="InterPro" id="IPR002213">
    <property type="entry name" value="UDP_glucos_trans"/>
</dbReference>
<comment type="caution">
    <text evidence="2">The sequence shown here is derived from an EMBL/GenBank/DDBJ whole genome shotgun (WGS) entry which is preliminary data.</text>
</comment>